<evidence type="ECO:0000313" key="10">
    <source>
        <dbReference type="Proteomes" id="UP000029585"/>
    </source>
</evidence>
<dbReference type="PROSITE" id="PS50928">
    <property type="entry name" value="ABC_TM1"/>
    <property type="match status" value="1"/>
</dbReference>
<keyword evidence="4 7" id="KW-0812">Transmembrane</keyword>
<feature type="transmembrane region" description="Helical" evidence="7">
    <location>
        <begin position="188"/>
        <end position="208"/>
    </location>
</feature>
<name>A0A096CH81_FLAPL</name>
<sequence>MRNTTQYILKRLLYMIPMVLVITFLIYGGLELTPGDAISHMIPPDQLANVNPEQLEALRESYGLNDPFLLRYVRWLGELLHGNFGYSITSGVPIKDILLQLFPATLELSLAALAISSVLGSILGILSALKKGSIGDNVLTVFGMIGVSIPQFFFGMLCILVFALDWAILPIGGRMAPGETGIWNHFKYLILPASVLGISLTAGVMRYSRSSMLDTMNKDYIKTARAKGLPEWRVNLIHGFRVALTPVVVLIGFRLPTLIGGSVVIETIFQWPGIGNAFKTAVTGQNYPLVMMIALFSVLAVLMASFLVDILTAVLDPRVKLE</sequence>
<dbReference type="PANTHER" id="PTHR43163:SF6">
    <property type="entry name" value="DIPEPTIDE TRANSPORT SYSTEM PERMEASE PROTEIN DPPB-RELATED"/>
    <property type="match status" value="1"/>
</dbReference>
<feature type="transmembrane region" description="Helical" evidence="7">
    <location>
        <begin position="289"/>
        <end position="315"/>
    </location>
</feature>
<proteinExistence type="inferred from homology"/>
<organism evidence="9 10">
    <name type="scientific">Flavonifractor plautii 1_3_50AFAA</name>
    <dbReference type="NCBI Taxonomy" id="742738"/>
    <lineage>
        <taxon>Bacteria</taxon>
        <taxon>Bacillati</taxon>
        <taxon>Bacillota</taxon>
        <taxon>Clostridia</taxon>
        <taxon>Eubacteriales</taxon>
        <taxon>Oscillospiraceae</taxon>
        <taxon>Flavonifractor</taxon>
    </lineage>
</organism>
<comment type="subcellular location">
    <subcellularLocation>
        <location evidence="1 7">Cell membrane</location>
        <topology evidence="1 7">Multi-pass membrane protein</topology>
    </subcellularLocation>
</comment>
<dbReference type="CDD" id="cd06261">
    <property type="entry name" value="TM_PBP2"/>
    <property type="match status" value="1"/>
</dbReference>
<comment type="similarity">
    <text evidence="7">Belongs to the binding-protein-dependent transport system permease family.</text>
</comment>
<dbReference type="GO" id="GO:0005886">
    <property type="term" value="C:plasma membrane"/>
    <property type="evidence" value="ECO:0007669"/>
    <property type="project" value="UniProtKB-SubCell"/>
</dbReference>
<feature type="domain" description="ABC transmembrane type-1" evidence="8">
    <location>
        <begin position="102"/>
        <end position="308"/>
    </location>
</feature>
<dbReference type="SUPFAM" id="SSF161098">
    <property type="entry name" value="MetI-like"/>
    <property type="match status" value="1"/>
</dbReference>
<evidence type="ECO:0000256" key="2">
    <source>
        <dbReference type="ARBA" id="ARBA00022448"/>
    </source>
</evidence>
<comment type="caution">
    <text evidence="9">The sequence shown here is derived from an EMBL/GenBank/DDBJ whole genome shotgun (WGS) entry which is preliminary data.</text>
</comment>
<feature type="transmembrane region" description="Helical" evidence="7">
    <location>
        <begin position="242"/>
        <end position="269"/>
    </location>
</feature>
<dbReference type="Gene3D" id="1.10.3720.10">
    <property type="entry name" value="MetI-like"/>
    <property type="match status" value="1"/>
</dbReference>
<dbReference type="InterPro" id="IPR000515">
    <property type="entry name" value="MetI-like"/>
</dbReference>
<dbReference type="Pfam" id="PF00528">
    <property type="entry name" value="BPD_transp_1"/>
    <property type="match status" value="1"/>
</dbReference>
<dbReference type="PATRIC" id="fig|742738.3.peg.3080"/>
<evidence type="ECO:0000256" key="4">
    <source>
        <dbReference type="ARBA" id="ARBA00022692"/>
    </source>
</evidence>
<dbReference type="InterPro" id="IPR035906">
    <property type="entry name" value="MetI-like_sf"/>
</dbReference>
<dbReference type="GO" id="GO:0055085">
    <property type="term" value="P:transmembrane transport"/>
    <property type="evidence" value="ECO:0007669"/>
    <property type="project" value="InterPro"/>
</dbReference>
<evidence type="ECO:0000256" key="7">
    <source>
        <dbReference type="RuleBase" id="RU363032"/>
    </source>
</evidence>
<evidence type="ECO:0000256" key="6">
    <source>
        <dbReference type="ARBA" id="ARBA00023136"/>
    </source>
</evidence>
<dbReference type="EMBL" id="ADLO01000092">
    <property type="protein sequence ID" value="KGF54202.1"/>
    <property type="molecule type" value="Genomic_DNA"/>
</dbReference>
<evidence type="ECO:0000313" key="9">
    <source>
        <dbReference type="EMBL" id="KGF54202.1"/>
    </source>
</evidence>
<dbReference type="AlphaFoldDB" id="A0A096CH81"/>
<dbReference type="HOGENOM" id="CLU_036879_1_2_9"/>
<gene>
    <name evidence="9" type="ORF">HMPREF9460_02996</name>
</gene>
<feature type="transmembrane region" description="Helical" evidence="7">
    <location>
        <begin position="12"/>
        <end position="30"/>
    </location>
</feature>
<dbReference type="eggNOG" id="COG0601">
    <property type="taxonomic scope" value="Bacteria"/>
</dbReference>
<evidence type="ECO:0000259" key="8">
    <source>
        <dbReference type="PROSITE" id="PS50928"/>
    </source>
</evidence>
<dbReference type="Proteomes" id="UP000029585">
    <property type="component" value="Unassembled WGS sequence"/>
</dbReference>
<dbReference type="PANTHER" id="PTHR43163">
    <property type="entry name" value="DIPEPTIDE TRANSPORT SYSTEM PERMEASE PROTEIN DPPB-RELATED"/>
    <property type="match status" value="1"/>
</dbReference>
<keyword evidence="3" id="KW-1003">Cell membrane</keyword>
<evidence type="ECO:0000256" key="3">
    <source>
        <dbReference type="ARBA" id="ARBA00022475"/>
    </source>
</evidence>
<dbReference type="RefSeq" id="WP_044942256.1">
    <property type="nucleotide sequence ID" value="NZ_KN174164.1"/>
</dbReference>
<evidence type="ECO:0000256" key="1">
    <source>
        <dbReference type="ARBA" id="ARBA00004651"/>
    </source>
</evidence>
<keyword evidence="5 7" id="KW-1133">Transmembrane helix</keyword>
<feature type="transmembrane region" description="Helical" evidence="7">
    <location>
        <begin position="141"/>
        <end position="168"/>
    </location>
</feature>
<feature type="transmembrane region" description="Helical" evidence="7">
    <location>
        <begin position="108"/>
        <end position="129"/>
    </location>
</feature>
<keyword evidence="10" id="KW-1185">Reference proteome</keyword>
<protein>
    <recommendedName>
        <fullName evidence="8">ABC transmembrane type-1 domain-containing protein</fullName>
    </recommendedName>
</protein>
<accession>A0A096CH81</accession>
<evidence type="ECO:0000256" key="5">
    <source>
        <dbReference type="ARBA" id="ARBA00022989"/>
    </source>
</evidence>
<keyword evidence="6 7" id="KW-0472">Membrane</keyword>
<reference evidence="9 10" key="1">
    <citation type="submission" date="2011-08" db="EMBL/GenBank/DDBJ databases">
        <title>The Genome Sequence of Clostridium orbiscindens 1_3_50AFAA.</title>
        <authorList>
            <consortium name="The Broad Institute Genome Sequencing Platform"/>
            <person name="Earl A."/>
            <person name="Ward D."/>
            <person name="Feldgarden M."/>
            <person name="Gevers D."/>
            <person name="Daigneault M."/>
            <person name="Strauss J."/>
            <person name="Allen-Vercoe E."/>
            <person name="Young S.K."/>
            <person name="Zeng Q."/>
            <person name="Gargeya S."/>
            <person name="Fitzgerald M."/>
            <person name="Haas B."/>
            <person name="Abouelleil A."/>
            <person name="Alvarado L."/>
            <person name="Arachchi H.M."/>
            <person name="Berlin A."/>
            <person name="Brown A."/>
            <person name="Chapman S.B."/>
            <person name="Chen Z."/>
            <person name="Dunbar C."/>
            <person name="Freedman E."/>
            <person name="Gearin G."/>
            <person name="Gellesch M."/>
            <person name="Goldberg J."/>
            <person name="Griggs A."/>
            <person name="Gujja S."/>
            <person name="Heiman D."/>
            <person name="Howarth C."/>
            <person name="Larson L."/>
            <person name="Lui A."/>
            <person name="MacDonald P.J.P."/>
            <person name="Montmayeur A."/>
            <person name="Murphy C."/>
            <person name="Neiman D."/>
            <person name="Pearson M."/>
            <person name="Priest M."/>
            <person name="Roberts A."/>
            <person name="Saif S."/>
            <person name="Shea T."/>
            <person name="Shenoy N."/>
            <person name="Sisk P."/>
            <person name="Stolte C."/>
            <person name="Sykes S."/>
            <person name="Wortman J."/>
            <person name="Nusbaum C."/>
            <person name="Birren B."/>
        </authorList>
    </citation>
    <scope>NUCLEOTIDE SEQUENCE [LARGE SCALE GENOMIC DNA]</scope>
    <source>
        <strain evidence="9 10">1_3_50AFAA</strain>
    </source>
</reference>
<keyword evidence="2 7" id="KW-0813">Transport</keyword>